<comment type="caution">
    <text evidence="3">The sequence shown here is derived from an EMBL/GenBank/DDBJ whole genome shotgun (WGS) entry which is preliminary data.</text>
</comment>
<proteinExistence type="predicted"/>
<gene>
    <name evidence="3" type="ORF">D9619_012172</name>
</gene>
<dbReference type="InterPro" id="IPR046520">
    <property type="entry name" value="DUF6697"/>
</dbReference>
<evidence type="ECO:0000313" key="3">
    <source>
        <dbReference type="EMBL" id="KAF5317962.1"/>
    </source>
</evidence>
<dbReference type="Proteomes" id="UP000567179">
    <property type="component" value="Unassembled WGS sequence"/>
</dbReference>
<protein>
    <recommendedName>
        <fullName evidence="2">DUF6697 domain-containing protein</fullName>
    </recommendedName>
</protein>
<evidence type="ECO:0000256" key="1">
    <source>
        <dbReference type="SAM" id="MobiDB-lite"/>
    </source>
</evidence>
<evidence type="ECO:0000259" key="2">
    <source>
        <dbReference type="Pfam" id="PF20411"/>
    </source>
</evidence>
<dbReference type="EMBL" id="JAACJJ010000031">
    <property type="protein sequence ID" value="KAF5317962.1"/>
    <property type="molecule type" value="Genomic_DNA"/>
</dbReference>
<dbReference type="AlphaFoldDB" id="A0A8H5B987"/>
<reference evidence="3 4" key="1">
    <citation type="journal article" date="2020" name="ISME J.">
        <title>Uncovering the hidden diversity of litter-decomposition mechanisms in mushroom-forming fungi.</title>
        <authorList>
            <person name="Floudas D."/>
            <person name="Bentzer J."/>
            <person name="Ahren D."/>
            <person name="Johansson T."/>
            <person name="Persson P."/>
            <person name="Tunlid A."/>
        </authorList>
    </citation>
    <scope>NUCLEOTIDE SEQUENCE [LARGE SCALE GENOMIC DNA]</scope>
    <source>
        <strain evidence="3 4">CBS 101986</strain>
    </source>
</reference>
<name>A0A8H5B987_9AGAR</name>
<sequence length="574" mass="60947">MATTTMSSFSAVMGEKQLTLIAPTSDASSVEEIARLNKELEFLKNANPYRIAELNLELQIEKMRVVEMTKARDIAVERLADAYTVIRQKNEFIDLLQRERENKGAKPLTIELSRSRDLEDIERLKSTVAQLHSTINDLRSVMRDMPPSTSVKPVDPPPCYEENAQRAAAEGSVVPAMAGASPKAEAATAPVLPVEQGGVYTPPATDDPKELVDARHAVLAEIPLPANCPDATLSAIVIPPPFTLREFLSGAPAPLKSALSSYRILQNITTSWCPDREEHGYMYTPMFKCSTNPRIATAHRWSAVDVHGRMSKPTECFYHKDGLWYYAGSYKAFKLDALSTKEWAGLGQDTISALVKETIADRKNSSPQTTYETTQQYAAGALKVACVGLQCVGFNQDLYKAIIQYSIKFGETKWKAAQVAAASSSGSGTPSTTPVSSAGPTTPGTPPVVLPSAMVAPTTVAGASGSKVVPTRHIATGHRAPSHVQPFGLSPQPATPAPTASGASISHGGVASSIGLGSGKSPLVSQKPTVIPPLNLGASSASIWSTSTGHNSGPGADLTAPTNKLANEATTLTC</sequence>
<accession>A0A8H5B987</accession>
<keyword evidence="4" id="KW-1185">Reference proteome</keyword>
<feature type="region of interest" description="Disordered" evidence="1">
    <location>
        <begin position="422"/>
        <end position="446"/>
    </location>
</feature>
<feature type="compositionally biased region" description="Low complexity" evidence="1">
    <location>
        <begin position="422"/>
        <end position="442"/>
    </location>
</feature>
<dbReference type="OrthoDB" id="3219211at2759"/>
<feature type="domain" description="DUF6697" evidence="2">
    <location>
        <begin position="256"/>
        <end position="404"/>
    </location>
</feature>
<organism evidence="3 4">
    <name type="scientific">Psilocybe cf. subviscida</name>
    <dbReference type="NCBI Taxonomy" id="2480587"/>
    <lineage>
        <taxon>Eukaryota</taxon>
        <taxon>Fungi</taxon>
        <taxon>Dikarya</taxon>
        <taxon>Basidiomycota</taxon>
        <taxon>Agaricomycotina</taxon>
        <taxon>Agaricomycetes</taxon>
        <taxon>Agaricomycetidae</taxon>
        <taxon>Agaricales</taxon>
        <taxon>Agaricineae</taxon>
        <taxon>Strophariaceae</taxon>
        <taxon>Psilocybe</taxon>
    </lineage>
</organism>
<dbReference type="Pfam" id="PF20411">
    <property type="entry name" value="DUF6697"/>
    <property type="match status" value="1"/>
</dbReference>
<evidence type="ECO:0000313" key="4">
    <source>
        <dbReference type="Proteomes" id="UP000567179"/>
    </source>
</evidence>